<dbReference type="Gene3D" id="1.10.10.10">
    <property type="entry name" value="Winged helix-like DNA-binding domain superfamily/Winged helix DNA-binding domain"/>
    <property type="match status" value="1"/>
</dbReference>
<dbReference type="Pfam" id="PF01047">
    <property type="entry name" value="MarR"/>
    <property type="match status" value="1"/>
</dbReference>
<dbReference type="PANTHER" id="PTHR33164">
    <property type="entry name" value="TRANSCRIPTIONAL REGULATOR, MARR FAMILY"/>
    <property type="match status" value="1"/>
</dbReference>
<dbReference type="EMBL" id="BAAATE010000007">
    <property type="protein sequence ID" value="GAA2660087.1"/>
    <property type="molecule type" value="Genomic_DNA"/>
</dbReference>
<comment type="caution">
    <text evidence="2">The sequence shown here is derived from an EMBL/GenBank/DDBJ whole genome shotgun (WGS) entry which is preliminary data.</text>
</comment>
<proteinExistence type="predicted"/>
<dbReference type="PRINTS" id="PR00598">
    <property type="entry name" value="HTHMARR"/>
</dbReference>
<name>A0ABP6E6J0_9ACTN</name>
<dbReference type="SUPFAM" id="SSF46785">
    <property type="entry name" value="Winged helix' DNA-binding domain"/>
    <property type="match status" value="1"/>
</dbReference>
<evidence type="ECO:0000313" key="3">
    <source>
        <dbReference type="Proteomes" id="UP001501666"/>
    </source>
</evidence>
<dbReference type="RefSeq" id="WP_346147188.1">
    <property type="nucleotide sequence ID" value="NZ_BAAATE010000007.1"/>
</dbReference>
<evidence type="ECO:0000259" key="1">
    <source>
        <dbReference type="PROSITE" id="PS50995"/>
    </source>
</evidence>
<dbReference type="PANTHER" id="PTHR33164:SF103">
    <property type="entry name" value="REGULATORY PROTEIN MARR"/>
    <property type="match status" value="1"/>
</dbReference>
<protein>
    <recommendedName>
        <fullName evidence="1">HTH marR-type domain-containing protein</fullName>
    </recommendedName>
</protein>
<dbReference type="InterPro" id="IPR039422">
    <property type="entry name" value="MarR/SlyA-like"/>
</dbReference>
<dbReference type="InterPro" id="IPR036390">
    <property type="entry name" value="WH_DNA-bd_sf"/>
</dbReference>
<gene>
    <name evidence="2" type="ORF">GCM10010412_032340</name>
</gene>
<reference evidence="3" key="1">
    <citation type="journal article" date="2019" name="Int. J. Syst. Evol. Microbiol.">
        <title>The Global Catalogue of Microorganisms (GCM) 10K type strain sequencing project: providing services to taxonomists for standard genome sequencing and annotation.</title>
        <authorList>
            <consortium name="The Broad Institute Genomics Platform"/>
            <consortium name="The Broad Institute Genome Sequencing Center for Infectious Disease"/>
            <person name="Wu L."/>
            <person name="Ma J."/>
        </authorList>
    </citation>
    <scope>NUCLEOTIDE SEQUENCE [LARGE SCALE GENOMIC DNA]</scope>
    <source>
        <strain evidence="3">JCM 6835</strain>
    </source>
</reference>
<evidence type="ECO:0000313" key="2">
    <source>
        <dbReference type="EMBL" id="GAA2660087.1"/>
    </source>
</evidence>
<dbReference type="InterPro" id="IPR036388">
    <property type="entry name" value="WH-like_DNA-bd_sf"/>
</dbReference>
<accession>A0ABP6E6J0</accession>
<organism evidence="2 3">
    <name type="scientific">Nonomuraea recticatena</name>
    <dbReference type="NCBI Taxonomy" id="46178"/>
    <lineage>
        <taxon>Bacteria</taxon>
        <taxon>Bacillati</taxon>
        <taxon>Actinomycetota</taxon>
        <taxon>Actinomycetes</taxon>
        <taxon>Streptosporangiales</taxon>
        <taxon>Streptosporangiaceae</taxon>
        <taxon>Nonomuraea</taxon>
    </lineage>
</organism>
<dbReference type="SMART" id="SM00347">
    <property type="entry name" value="HTH_MARR"/>
    <property type="match status" value="1"/>
</dbReference>
<dbReference type="InterPro" id="IPR000835">
    <property type="entry name" value="HTH_MarR-typ"/>
</dbReference>
<dbReference type="PROSITE" id="PS50995">
    <property type="entry name" value="HTH_MARR_2"/>
    <property type="match status" value="1"/>
</dbReference>
<dbReference type="Proteomes" id="UP001501666">
    <property type="component" value="Unassembled WGS sequence"/>
</dbReference>
<keyword evidence="3" id="KW-1185">Reference proteome</keyword>
<sequence length="138" mass="15627">MDTTSELLELVHRIGHRARHGYRRSLEPLGLSPGQARAMRELIEAGRPLRMVQLAQALRIVPRSLTPVVDALEEAGLVRRETDPANRRSTLLLITARGEEIYEQARQARREVARELFGGLSQEQRETLRELLGTVEQA</sequence>
<feature type="domain" description="HTH marR-type" evidence="1">
    <location>
        <begin position="4"/>
        <end position="137"/>
    </location>
</feature>